<evidence type="ECO:0000313" key="3">
    <source>
        <dbReference type="Proteomes" id="UP000193648"/>
    </source>
</evidence>
<dbReference type="Proteomes" id="UP000193648">
    <property type="component" value="Unassembled WGS sequence"/>
</dbReference>
<proteinExistence type="predicted"/>
<dbReference type="InParanoid" id="A0A1Y2GUW1"/>
<sequence>MILQMHSACLLKDSSLKQPKPTTEKNPVMMTKTTDHPVAKPSKRITNSSKRGTAKIGHTKFPIRKRAMTLEALNSTKTTGVLARESKTRGY</sequence>
<evidence type="ECO:0000313" key="2">
    <source>
        <dbReference type="EMBL" id="ORZ24853.1"/>
    </source>
</evidence>
<name>A0A1Y2GUW1_9FUNG</name>
<reference evidence="2 3" key="1">
    <citation type="submission" date="2016-07" db="EMBL/GenBank/DDBJ databases">
        <title>Pervasive Adenine N6-methylation of Active Genes in Fungi.</title>
        <authorList>
            <consortium name="DOE Joint Genome Institute"/>
            <person name="Mondo S.J."/>
            <person name="Dannebaum R.O."/>
            <person name="Kuo R.C."/>
            <person name="Labutti K."/>
            <person name="Haridas S."/>
            <person name="Kuo A."/>
            <person name="Salamov A."/>
            <person name="Ahrendt S.R."/>
            <person name="Lipzen A."/>
            <person name="Sullivan W."/>
            <person name="Andreopoulos W.B."/>
            <person name="Clum A."/>
            <person name="Lindquist E."/>
            <person name="Daum C."/>
            <person name="Ramamoorthy G.K."/>
            <person name="Gryganskyi A."/>
            <person name="Culley D."/>
            <person name="Magnuson J.K."/>
            <person name="James T.Y."/>
            <person name="O'Malley M.A."/>
            <person name="Stajich J.E."/>
            <person name="Spatafora J.W."/>
            <person name="Visel A."/>
            <person name="Grigoriev I.V."/>
        </authorList>
    </citation>
    <scope>NUCLEOTIDE SEQUENCE [LARGE SCALE GENOMIC DNA]</scope>
    <source>
        <strain evidence="2 3">NRRL 3116</strain>
    </source>
</reference>
<gene>
    <name evidence="2" type="ORF">BCR41DRAFT_348622</name>
</gene>
<dbReference type="RefSeq" id="XP_021883834.1">
    <property type="nucleotide sequence ID" value="XM_022023327.1"/>
</dbReference>
<keyword evidence="3" id="KW-1185">Reference proteome</keyword>
<feature type="region of interest" description="Disordered" evidence="1">
    <location>
        <begin position="1"/>
        <end position="61"/>
    </location>
</feature>
<accession>A0A1Y2GUW1</accession>
<dbReference type="EMBL" id="MCFF01000008">
    <property type="protein sequence ID" value="ORZ24853.1"/>
    <property type="molecule type" value="Genomic_DNA"/>
</dbReference>
<comment type="caution">
    <text evidence="2">The sequence shown here is derived from an EMBL/GenBank/DDBJ whole genome shotgun (WGS) entry which is preliminary data.</text>
</comment>
<dbReference type="AlphaFoldDB" id="A0A1Y2GUW1"/>
<evidence type="ECO:0000256" key="1">
    <source>
        <dbReference type="SAM" id="MobiDB-lite"/>
    </source>
</evidence>
<organism evidence="2 3">
    <name type="scientific">Lobosporangium transversale</name>
    <dbReference type="NCBI Taxonomy" id="64571"/>
    <lineage>
        <taxon>Eukaryota</taxon>
        <taxon>Fungi</taxon>
        <taxon>Fungi incertae sedis</taxon>
        <taxon>Mucoromycota</taxon>
        <taxon>Mortierellomycotina</taxon>
        <taxon>Mortierellomycetes</taxon>
        <taxon>Mortierellales</taxon>
        <taxon>Mortierellaceae</taxon>
        <taxon>Lobosporangium</taxon>
    </lineage>
</organism>
<feature type="compositionally biased region" description="Polar residues" evidence="1">
    <location>
        <begin position="16"/>
        <end position="25"/>
    </location>
</feature>
<dbReference type="GeneID" id="33565171"/>
<protein>
    <submittedName>
        <fullName evidence="2">Uncharacterized protein</fullName>
    </submittedName>
</protein>